<organism evidence="2 3">
    <name type="scientific">Leucobacter viscericola</name>
    <dbReference type="NCBI Taxonomy" id="2714935"/>
    <lineage>
        <taxon>Bacteria</taxon>
        <taxon>Bacillati</taxon>
        <taxon>Actinomycetota</taxon>
        <taxon>Actinomycetes</taxon>
        <taxon>Micrococcales</taxon>
        <taxon>Microbacteriaceae</taxon>
        <taxon>Leucobacter</taxon>
    </lineage>
</organism>
<evidence type="ECO:0000313" key="2">
    <source>
        <dbReference type="EMBL" id="QIK64546.1"/>
    </source>
</evidence>
<dbReference type="EMBL" id="CP049863">
    <property type="protein sequence ID" value="QIK61771.1"/>
    <property type="molecule type" value="Genomic_DNA"/>
</dbReference>
<sequence>MAGKPKVLTDVQQAHFETVQRAYAAYVEVRDTALARAKIAAEAEVSVMKLTLSKAMREARASGVPMRRMGAEIMGTKDYYTVQRLVQLADHIGQVEESVKPAVEDLAVLIREAGTEAERIIITLSGEELLRAKDRADWAQPIPGEFVYAEFVQHESGKFIPLTEGFIESLGEQHPVVAWADLPSSQEKLAKAVEAVR</sequence>
<accession>A0A6G7XJ82</accession>
<dbReference type="Proteomes" id="UP000502677">
    <property type="component" value="Chromosome"/>
</dbReference>
<reference evidence="2 3" key="1">
    <citation type="submission" date="2020-03" db="EMBL/GenBank/DDBJ databases">
        <title>Leucobacter sp. nov., isolated from beetles.</title>
        <authorList>
            <person name="Hyun D.-W."/>
            <person name="Bae J.-W."/>
        </authorList>
    </citation>
    <scope>NUCLEOTIDE SEQUENCE [LARGE SCALE GENOMIC DNA]</scope>
    <source>
        <strain evidence="2 3">HDW9C</strain>
    </source>
</reference>
<gene>
    <name evidence="1" type="ORF">G7068_00020</name>
    <name evidence="2" type="ORF">G7068_15985</name>
</gene>
<dbReference type="EMBL" id="CP049863">
    <property type="protein sequence ID" value="QIK64546.1"/>
    <property type="molecule type" value="Genomic_DNA"/>
</dbReference>
<evidence type="ECO:0000313" key="1">
    <source>
        <dbReference type="EMBL" id="QIK61771.1"/>
    </source>
</evidence>
<dbReference type="AlphaFoldDB" id="A0A6G7XJ82"/>
<evidence type="ECO:0000313" key="3">
    <source>
        <dbReference type="Proteomes" id="UP000502677"/>
    </source>
</evidence>
<dbReference type="RefSeq" id="WP_166287136.1">
    <property type="nucleotide sequence ID" value="NZ_CP049863.1"/>
</dbReference>
<keyword evidence="3" id="KW-1185">Reference proteome</keyword>
<name>A0A6G7XJ82_9MICO</name>
<dbReference type="KEGG" id="lvi:G7068_00020"/>
<dbReference type="KEGG" id="lvi:G7068_15985"/>
<proteinExistence type="predicted"/>
<protein>
    <submittedName>
        <fullName evidence="2">Uncharacterized protein</fullName>
    </submittedName>
</protein>